<evidence type="ECO:0000313" key="1">
    <source>
        <dbReference type="EMBL" id="GBG62366.1"/>
    </source>
</evidence>
<proteinExistence type="predicted"/>
<dbReference type="GO" id="GO:0005216">
    <property type="term" value="F:monoatomic ion channel activity"/>
    <property type="evidence" value="ECO:0007669"/>
    <property type="project" value="InterPro"/>
</dbReference>
<reference evidence="1 2" key="1">
    <citation type="journal article" date="2018" name="Cell">
        <title>The Chara Genome: Secondary Complexity and Implications for Plant Terrestrialization.</title>
        <authorList>
            <person name="Nishiyama T."/>
            <person name="Sakayama H."/>
            <person name="Vries J.D."/>
            <person name="Buschmann H."/>
            <person name="Saint-Marcoux D."/>
            <person name="Ullrich K.K."/>
            <person name="Haas F.B."/>
            <person name="Vanderstraeten L."/>
            <person name="Becker D."/>
            <person name="Lang D."/>
            <person name="Vosolsobe S."/>
            <person name="Rombauts S."/>
            <person name="Wilhelmsson P.K.I."/>
            <person name="Janitza P."/>
            <person name="Kern R."/>
            <person name="Heyl A."/>
            <person name="Rumpler F."/>
            <person name="Villalobos L.I.A.C."/>
            <person name="Clay J.M."/>
            <person name="Skokan R."/>
            <person name="Toyoda A."/>
            <person name="Suzuki Y."/>
            <person name="Kagoshima H."/>
            <person name="Schijlen E."/>
            <person name="Tajeshwar N."/>
            <person name="Catarino B."/>
            <person name="Hetherington A.J."/>
            <person name="Saltykova A."/>
            <person name="Bonnot C."/>
            <person name="Breuninger H."/>
            <person name="Symeonidi A."/>
            <person name="Radhakrishnan G.V."/>
            <person name="Van Nieuwerburgh F."/>
            <person name="Deforce D."/>
            <person name="Chang C."/>
            <person name="Karol K.G."/>
            <person name="Hedrich R."/>
            <person name="Ulvskov P."/>
            <person name="Glockner G."/>
            <person name="Delwiche C.F."/>
            <person name="Petrasek J."/>
            <person name="Van de Peer Y."/>
            <person name="Friml J."/>
            <person name="Beilby M."/>
            <person name="Dolan L."/>
            <person name="Kohara Y."/>
            <person name="Sugano S."/>
            <person name="Fujiyama A."/>
            <person name="Delaux P.-M."/>
            <person name="Quint M."/>
            <person name="TheiBen G."/>
            <person name="Hagemann M."/>
            <person name="Harholt J."/>
            <person name="Dunand C."/>
            <person name="Zachgo S."/>
            <person name="Langdale J."/>
            <person name="Maumus F."/>
            <person name="Straeten D.V.D."/>
            <person name="Gould S.B."/>
            <person name="Rensing S.A."/>
        </authorList>
    </citation>
    <scope>NUCLEOTIDE SEQUENCE [LARGE SCALE GENOMIC DNA]</scope>
    <source>
        <strain evidence="1 2">S276</strain>
    </source>
</reference>
<comment type="caution">
    <text evidence="1">The sequence shown here is derived from an EMBL/GenBank/DDBJ whole genome shotgun (WGS) entry which is preliminary data.</text>
</comment>
<dbReference type="OMA" id="ALMFHVK"/>
<sequence>MNVFTNKLSGWLAKGLGKLKASFQATPDGRIIAPILGISRKDFTADYSLVDKAAFLTASTNIGKQLRVTYEHDVKSKEGSIVARAVSKDDKFKAHAVFSVNHNVMKRGSLRFPNGEVEYLHDSEDPDDVPGVRGFIGFPALNGLFLAEGHNTTKTAKLKYTYKDENLTISPAIELPSQALSLRFKRQFNPYHKLSFFYDLHNVYWQAVYKHKPQTQNNFVYKAGYDSESKIAWAAVWAGKPADGARHAGPLGKWQLMIQVPREDVSKAVLLVKVKKRWDFELPSASAKS</sequence>
<keyword evidence="2" id="KW-1185">Reference proteome</keyword>
<dbReference type="InterPro" id="IPR038951">
    <property type="entry name" value="OEP37-like"/>
</dbReference>
<dbReference type="EMBL" id="BFEA01000028">
    <property type="protein sequence ID" value="GBG62366.1"/>
    <property type="molecule type" value="Genomic_DNA"/>
</dbReference>
<dbReference type="GO" id="GO:0006812">
    <property type="term" value="P:monoatomic cation transport"/>
    <property type="evidence" value="ECO:0007669"/>
    <property type="project" value="InterPro"/>
</dbReference>
<name>A0A388JX48_CHABU</name>
<organism evidence="1 2">
    <name type="scientific">Chara braunii</name>
    <name type="common">Braun's stonewort</name>
    <dbReference type="NCBI Taxonomy" id="69332"/>
    <lineage>
        <taxon>Eukaryota</taxon>
        <taxon>Viridiplantae</taxon>
        <taxon>Streptophyta</taxon>
        <taxon>Charophyceae</taxon>
        <taxon>Charales</taxon>
        <taxon>Characeae</taxon>
        <taxon>Chara</taxon>
    </lineage>
</organism>
<dbReference type="Gramene" id="GBG62366">
    <property type="protein sequence ID" value="GBG62366"/>
    <property type="gene ID" value="CBR_g30320"/>
</dbReference>
<evidence type="ECO:0000313" key="2">
    <source>
        <dbReference type="Proteomes" id="UP000265515"/>
    </source>
</evidence>
<accession>A0A388JX48</accession>
<dbReference type="AlphaFoldDB" id="A0A388JX48"/>
<dbReference type="OrthoDB" id="2011802at2759"/>
<dbReference type="PANTHER" id="PTHR35484:SF2">
    <property type="entry name" value="OUTER ENVELOPE PORE PROTEIN 37, CHLOROPLASTIC"/>
    <property type="match status" value="1"/>
</dbReference>
<protein>
    <submittedName>
        <fullName evidence="1">Uncharacterized protein</fullName>
    </submittedName>
</protein>
<dbReference type="GO" id="GO:0009707">
    <property type="term" value="C:chloroplast outer membrane"/>
    <property type="evidence" value="ECO:0007669"/>
    <property type="project" value="TreeGrafter"/>
</dbReference>
<dbReference type="PANTHER" id="PTHR35484">
    <property type="entry name" value="OUTER ENVELOPE PORE PROTEIN 37, CHLOROPLASTIC"/>
    <property type="match status" value="1"/>
</dbReference>
<gene>
    <name evidence="1" type="ORF">CBR_g30320</name>
</gene>
<dbReference type="Proteomes" id="UP000265515">
    <property type="component" value="Unassembled WGS sequence"/>
</dbReference>